<dbReference type="GO" id="GO:0070403">
    <property type="term" value="F:NAD+ binding"/>
    <property type="evidence" value="ECO:0007669"/>
    <property type="project" value="InterPro"/>
</dbReference>
<keyword evidence="7" id="KW-1185">Reference proteome</keyword>
<gene>
    <name evidence="6" type="ORF">BKA15_005111</name>
</gene>
<keyword evidence="4" id="KW-0479">Metal-binding</keyword>
<keyword evidence="4" id="KW-0862">Zinc</keyword>
<dbReference type="SUPFAM" id="SSF52467">
    <property type="entry name" value="DHS-like NAD/FAD-binding domain"/>
    <property type="match status" value="1"/>
</dbReference>
<dbReference type="PANTHER" id="PTHR11085">
    <property type="entry name" value="NAD-DEPENDENT PROTEIN DEACYLASE SIRTUIN-5, MITOCHONDRIAL-RELATED"/>
    <property type="match status" value="1"/>
</dbReference>
<organism evidence="6 7">
    <name type="scientific">Microlunatus parietis</name>
    <dbReference type="NCBI Taxonomy" id="682979"/>
    <lineage>
        <taxon>Bacteria</taxon>
        <taxon>Bacillati</taxon>
        <taxon>Actinomycetota</taxon>
        <taxon>Actinomycetes</taxon>
        <taxon>Propionibacteriales</taxon>
        <taxon>Propionibacteriaceae</taxon>
        <taxon>Microlunatus</taxon>
    </lineage>
</organism>
<evidence type="ECO:0000313" key="6">
    <source>
        <dbReference type="EMBL" id="NYE73782.1"/>
    </source>
</evidence>
<dbReference type="EMBL" id="JACCBU010000001">
    <property type="protein sequence ID" value="NYE73782.1"/>
    <property type="molecule type" value="Genomic_DNA"/>
</dbReference>
<dbReference type="EC" id="2.3.1.286" evidence="1"/>
<accession>A0A7Y9IBI0</accession>
<name>A0A7Y9IBI0_9ACTN</name>
<dbReference type="Pfam" id="PF02146">
    <property type="entry name" value="SIR2"/>
    <property type="match status" value="1"/>
</dbReference>
<dbReference type="Proteomes" id="UP000569914">
    <property type="component" value="Unassembled WGS sequence"/>
</dbReference>
<keyword evidence="2" id="KW-0808">Transferase</keyword>
<dbReference type="RefSeq" id="WP_179755538.1">
    <property type="nucleotide sequence ID" value="NZ_JACCBU010000001.1"/>
</dbReference>
<proteinExistence type="predicted"/>
<feature type="binding site" evidence="4">
    <location>
        <position position="125"/>
    </location>
    <ligand>
        <name>Zn(2+)</name>
        <dbReference type="ChEBI" id="CHEBI:29105"/>
    </ligand>
</feature>
<reference evidence="6 7" key="1">
    <citation type="submission" date="2020-07" db="EMBL/GenBank/DDBJ databases">
        <title>Sequencing the genomes of 1000 actinobacteria strains.</title>
        <authorList>
            <person name="Klenk H.-P."/>
        </authorList>
    </citation>
    <scope>NUCLEOTIDE SEQUENCE [LARGE SCALE GENOMIC DNA]</scope>
    <source>
        <strain evidence="6 7">DSM 22083</strain>
    </source>
</reference>
<dbReference type="AlphaFoldDB" id="A0A7Y9IBI0"/>
<protein>
    <recommendedName>
        <fullName evidence="1">protein acetyllysine N-acetyltransferase</fullName>
        <ecNumber evidence="1">2.3.1.286</ecNumber>
    </recommendedName>
</protein>
<dbReference type="PANTHER" id="PTHR11085:SF10">
    <property type="entry name" value="NAD-DEPENDENT PROTEIN DEACYLASE SIRTUIN-5, MITOCHONDRIAL-RELATED"/>
    <property type="match status" value="1"/>
</dbReference>
<evidence type="ECO:0000256" key="3">
    <source>
        <dbReference type="ARBA" id="ARBA00023027"/>
    </source>
</evidence>
<dbReference type="Gene3D" id="3.40.50.1220">
    <property type="entry name" value="TPP-binding domain"/>
    <property type="match status" value="1"/>
</dbReference>
<dbReference type="Gene3D" id="3.30.1600.10">
    <property type="entry name" value="SIR2/SIRT2 'Small Domain"/>
    <property type="match status" value="1"/>
</dbReference>
<dbReference type="InterPro" id="IPR026591">
    <property type="entry name" value="Sirtuin_cat_small_dom_sf"/>
</dbReference>
<evidence type="ECO:0000313" key="7">
    <source>
        <dbReference type="Proteomes" id="UP000569914"/>
    </source>
</evidence>
<sequence>MSGVEAAVDLLRGRRWAVLTGAGISTDSGIPDYRGPNARPASPMMYGEFAGSHEARQRYWARSYQGWSRIGTAHPNRGHRALVRLEASGLVGVLTQNVDGLHEAAGSSRVIDLHGRIDDVICLDCGLRVSRASVQDRLALLNPGVPAAEELEHAELRPDGDAVVEDWHGFVLAECERCGGRLKPDVVFFGESVPKERVAAAYDLVDDGEVLLVAGSSLTVMSGLRFVRHFWKAGRPVIIVNRGRTRGDEFAAIKIDEGTSEVLDRLGDELSVIGATEGP</sequence>
<dbReference type="GO" id="GO:0017136">
    <property type="term" value="F:histone deacetylase activity, NAD-dependent"/>
    <property type="evidence" value="ECO:0007669"/>
    <property type="project" value="TreeGrafter"/>
</dbReference>
<dbReference type="InterPro" id="IPR003000">
    <property type="entry name" value="Sirtuin"/>
</dbReference>
<feature type="binding site" evidence="4">
    <location>
        <position position="178"/>
    </location>
    <ligand>
        <name>Zn(2+)</name>
        <dbReference type="ChEBI" id="CHEBI:29105"/>
    </ligand>
</feature>
<dbReference type="NCBIfam" id="NF003738">
    <property type="entry name" value="PRK05333.1"/>
    <property type="match status" value="1"/>
</dbReference>
<feature type="binding site" evidence="4">
    <location>
        <position position="122"/>
    </location>
    <ligand>
        <name>Zn(2+)</name>
        <dbReference type="ChEBI" id="CHEBI:29105"/>
    </ligand>
</feature>
<dbReference type="InterPro" id="IPR029035">
    <property type="entry name" value="DHS-like_NAD/FAD-binding_dom"/>
</dbReference>
<evidence type="ECO:0000259" key="5">
    <source>
        <dbReference type="PROSITE" id="PS50305"/>
    </source>
</evidence>
<feature type="binding site" evidence="4">
    <location>
        <position position="175"/>
    </location>
    <ligand>
        <name>Zn(2+)</name>
        <dbReference type="ChEBI" id="CHEBI:29105"/>
    </ligand>
</feature>
<dbReference type="PROSITE" id="PS50305">
    <property type="entry name" value="SIRTUIN"/>
    <property type="match status" value="1"/>
</dbReference>
<comment type="caution">
    <text evidence="6">The sequence shown here is derived from an EMBL/GenBank/DDBJ whole genome shotgun (WGS) entry which is preliminary data.</text>
</comment>
<dbReference type="InterPro" id="IPR050134">
    <property type="entry name" value="NAD-dep_sirtuin_deacylases"/>
</dbReference>
<feature type="active site" description="Proton acceptor" evidence="4">
    <location>
        <position position="114"/>
    </location>
</feature>
<feature type="domain" description="Deacetylase sirtuin-type" evidence="5">
    <location>
        <begin position="1"/>
        <end position="276"/>
    </location>
</feature>
<dbReference type="InterPro" id="IPR026590">
    <property type="entry name" value="Ssirtuin_cat_dom"/>
</dbReference>
<keyword evidence="3" id="KW-0520">NAD</keyword>
<evidence type="ECO:0000256" key="4">
    <source>
        <dbReference type="PROSITE-ProRule" id="PRU00236"/>
    </source>
</evidence>
<evidence type="ECO:0000256" key="1">
    <source>
        <dbReference type="ARBA" id="ARBA00012928"/>
    </source>
</evidence>
<dbReference type="GO" id="GO:0046872">
    <property type="term" value="F:metal ion binding"/>
    <property type="evidence" value="ECO:0007669"/>
    <property type="project" value="UniProtKB-KW"/>
</dbReference>
<evidence type="ECO:0000256" key="2">
    <source>
        <dbReference type="ARBA" id="ARBA00022679"/>
    </source>
</evidence>